<protein>
    <recommendedName>
        <fullName evidence="3">Phospholipase/carboxylesterase/thioesterase domain-containing protein</fullName>
    </recommendedName>
</protein>
<dbReference type="InterPro" id="IPR029058">
    <property type="entry name" value="AB_hydrolase_fold"/>
</dbReference>
<sequence>MTHLLPEYIEAETGTAPQHCVIWLHGLGADGRDFADLPGMLNLPAQMSIRFLFPHAPMRPITLNGGMTMRGWYDVTGLEASRKEDLEGLQASSDLVTALIHQEVARGIPANQILLGGFSQGGALSLYLGLRYPNRLAGIVALSAYLPAASRICVECSEVNQNTRVFMGHGLHDPMVSLQSGDASRKLLEKLGYPITWRTYPMEHSICEPEMRDLAEFFVGCLLGSADPNHS</sequence>
<proteinExistence type="inferred from homology"/>
<dbReference type="AlphaFoldDB" id="A0A381YAI9"/>
<dbReference type="PANTHER" id="PTHR10655:SF17">
    <property type="entry name" value="LYSOPHOSPHOLIPASE-LIKE PROTEIN 1"/>
    <property type="match status" value="1"/>
</dbReference>
<evidence type="ECO:0000259" key="3">
    <source>
        <dbReference type="Pfam" id="PF02230"/>
    </source>
</evidence>
<dbReference type="InterPro" id="IPR003140">
    <property type="entry name" value="PLipase/COase/thioEstase"/>
</dbReference>
<dbReference type="InterPro" id="IPR050565">
    <property type="entry name" value="LYPA1-2/EST-like"/>
</dbReference>
<accession>A0A381YAI9</accession>
<dbReference type="SUPFAM" id="SSF53474">
    <property type="entry name" value="alpha/beta-Hydrolases"/>
    <property type="match status" value="1"/>
</dbReference>
<evidence type="ECO:0000256" key="1">
    <source>
        <dbReference type="ARBA" id="ARBA00006499"/>
    </source>
</evidence>
<evidence type="ECO:0000256" key="2">
    <source>
        <dbReference type="ARBA" id="ARBA00022801"/>
    </source>
</evidence>
<keyword evidence="2" id="KW-0378">Hydrolase</keyword>
<organism evidence="4">
    <name type="scientific">marine metagenome</name>
    <dbReference type="NCBI Taxonomy" id="408172"/>
    <lineage>
        <taxon>unclassified sequences</taxon>
        <taxon>metagenomes</taxon>
        <taxon>ecological metagenomes</taxon>
    </lineage>
</organism>
<name>A0A381YAI9_9ZZZZ</name>
<dbReference type="EMBL" id="UINC01017785">
    <property type="protein sequence ID" value="SVA74126.1"/>
    <property type="molecule type" value="Genomic_DNA"/>
</dbReference>
<gene>
    <name evidence="4" type="ORF">METZ01_LOCUS126980</name>
</gene>
<dbReference type="PANTHER" id="PTHR10655">
    <property type="entry name" value="LYSOPHOSPHOLIPASE-RELATED"/>
    <property type="match status" value="1"/>
</dbReference>
<reference evidence="4" key="1">
    <citation type="submission" date="2018-05" db="EMBL/GenBank/DDBJ databases">
        <authorList>
            <person name="Lanie J.A."/>
            <person name="Ng W.-L."/>
            <person name="Kazmierczak K.M."/>
            <person name="Andrzejewski T.M."/>
            <person name="Davidsen T.M."/>
            <person name="Wayne K.J."/>
            <person name="Tettelin H."/>
            <person name="Glass J.I."/>
            <person name="Rusch D."/>
            <person name="Podicherti R."/>
            <person name="Tsui H.-C.T."/>
            <person name="Winkler M.E."/>
        </authorList>
    </citation>
    <scope>NUCLEOTIDE SEQUENCE</scope>
</reference>
<dbReference type="GO" id="GO:0016787">
    <property type="term" value="F:hydrolase activity"/>
    <property type="evidence" value="ECO:0007669"/>
    <property type="project" value="UniProtKB-KW"/>
</dbReference>
<dbReference type="Pfam" id="PF02230">
    <property type="entry name" value="Abhydrolase_2"/>
    <property type="match status" value="1"/>
</dbReference>
<comment type="similarity">
    <text evidence="1">Belongs to the AB hydrolase superfamily. AB hydrolase 2 family.</text>
</comment>
<evidence type="ECO:0000313" key="4">
    <source>
        <dbReference type="EMBL" id="SVA74126.1"/>
    </source>
</evidence>
<dbReference type="Gene3D" id="3.40.50.1820">
    <property type="entry name" value="alpha/beta hydrolase"/>
    <property type="match status" value="1"/>
</dbReference>
<feature type="domain" description="Phospholipase/carboxylesterase/thioesterase" evidence="3">
    <location>
        <begin position="15"/>
        <end position="218"/>
    </location>
</feature>